<comment type="caution">
    <text evidence="2">The sequence shown here is derived from an EMBL/GenBank/DDBJ whole genome shotgun (WGS) entry which is preliminary data.</text>
</comment>
<sequence length="253" mass="27019">MIFLRIFLGHRRAFFQPCAALTGILLLCPLPSEAGSSPASRFQGCPANGQTGPVPAPTLSPFTLPAPLPKGLALYASQDLAAVAPAGWHCLELYGSSGAFLMLKPDAFPQTDSTLEVRISGPGIQVSSTSGTTSGRFDVARTIARAFPTHQPFVQSVIQEGIEPASRFPTGPYPDDQITREGDRDIAFVTPAHTVGFGTESRLTANNTPIKGVIHLTSAQDLMTIHVRLASNQSHLTQTIIDQTRKLNADFAR</sequence>
<gene>
    <name evidence="2" type="ORF">AtDm6_3552</name>
</gene>
<evidence type="ECO:0000256" key="1">
    <source>
        <dbReference type="SAM" id="SignalP"/>
    </source>
</evidence>
<dbReference type="AlphaFoldDB" id="A0A095AVK6"/>
<protein>
    <submittedName>
        <fullName evidence="2">Uncharacterized protein</fullName>
    </submittedName>
</protein>
<dbReference type="STRING" id="104102.AtDm6_3552"/>
<dbReference type="Proteomes" id="UP000029448">
    <property type="component" value="Unassembled WGS sequence"/>
</dbReference>
<dbReference type="EMBL" id="JOKM01000122">
    <property type="protein sequence ID" value="KGB20773.1"/>
    <property type="molecule type" value="Genomic_DNA"/>
</dbReference>
<keyword evidence="1" id="KW-0732">Signal</keyword>
<feature type="chain" id="PRO_5001906636" evidence="1">
    <location>
        <begin position="35"/>
        <end position="253"/>
    </location>
</feature>
<evidence type="ECO:0000313" key="3">
    <source>
        <dbReference type="Proteomes" id="UP000029448"/>
    </source>
</evidence>
<name>A0A095AVK6_9PROT</name>
<feature type="signal peptide" evidence="1">
    <location>
        <begin position="1"/>
        <end position="34"/>
    </location>
</feature>
<proteinExistence type="predicted"/>
<reference evidence="2 3" key="1">
    <citation type="submission" date="2014-06" db="EMBL/GenBank/DDBJ databases">
        <title>Functional and comparative genomic analyses of the Drosophila gut microbiota identify candidate symbiosis factors.</title>
        <authorList>
            <person name="Newell P.D."/>
            <person name="Chaston J.M."/>
            <person name="Douglas A.E."/>
        </authorList>
    </citation>
    <scope>NUCLEOTIDE SEQUENCE [LARGE SCALE GENOMIC DNA]</scope>
    <source>
        <strain evidence="2 3">DmCS_006</strain>
    </source>
</reference>
<accession>A0A095AVK6</accession>
<organism evidence="2 3">
    <name type="scientific">Acetobacter tropicalis</name>
    <dbReference type="NCBI Taxonomy" id="104102"/>
    <lineage>
        <taxon>Bacteria</taxon>
        <taxon>Pseudomonadati</taxon>
        <taxon>Pseudomonadota</taxon>
        <taxon>Alphaproteobacteria</taxon>
        <taxon>Acetobacterales</taxon>
        <taxon>Acetobacteraceae</taxon>
        <taxon>Acetobacter</taxon>
    </lineage>
</organism>
<dbReference type="PATRIC" id="fig|104102.7.peg.3501"/>
<dbReference type="GeneID" id="89478817"/>
<evidence type="ECO:0000313" key="2">
    <source>
        <dbReference type="EMBL" id="KGB20773.1"/>
    </source>
</evidence>
<dbReference type="RefSeq" id="WP_035382457.1">
    <property type="nucleotide sequence ID" value="NZ_JACAOJ010000021.1"/>
</dbReference>
<keyword evidence="3" id="KW-1185">Reference proteome</keyword>